<name>A0ABV9HKM1_9MICO</name>
<dbReference type="InterPro" id="IPR013785">
    <property type="entry name" value="Aldolase_TIM"/>
</dbReference>
<dbReference type="EMBL" id="JBHSFI010000005">
    <property type="protein sequence ID" value="MFC4630093.1"/>
    <property type="molecule type" value="Genomic_DNA"/>
</dbReference>
<evidence type="ECO:0000313" key="3">
    <source>
        <dbReference type="EMBL" id="MFC4630093.1"/>
    </source>
</evidence>
<reference evidence="4" key="1">
    <citation type="journal article" date="2019" name="Int. J. Syst. Evol. Microbiol.">
        <title>The Global Catalogue of Microorganisms (GCM) 10K type strain sequencing project: providing services to taxonomists for standard genome sequencing and annotation.</title>
        <authorList>
            <consortium name="The Broad Institute Genomics Platform"/>
            <consortium name="The Broad Institute Genome Sequencing Center for Infectious Disease"/>
            <person name="Wu L."/>
            <person name="Ma J."/>
        </authorList>
    </citation>
    <scope>NUCLEOTIDE SEQUENCE [LARGE SCALE GENOMIC DNA]</scope>
    <source>
        <strain evidence="4">CCUG 42722</strain>
    </source>
</reference>
<sequence length="326" mass="34157">MPEQRTDAPLEIRERAAAPSDTNDTDDDGAASESTARPALTVDDVAELRLSDPRALRERLFTRPRHPGSVPGERFLVIAADHPARGAVAVGGDPMAMADRRDLLRRTAIALGRPGVGGFLGTADLVEELAAMGALDGKLVYGSMNRGGLAGSSFELDDRFTGYDARGIAEAGLDGGKMLLRIDPQDPASVATLEASARAVDELADRGLVAMVEPFISRRVEGRVRNDLTPDAVMRSIAIASGLGRTSAYTWLKLPVVDEMERVLAASTLPALILGGEVSGDQDAAMAGWAKALALPTVRGLVIGRSLLYPPGGDVAAAVDEAVSLL</sequence>
<dbReference type="SUPFAM" id="SSF51569">
    <property type="entry name" value="Aldolase"/>
    <property type="match status" value="1"/>
</dbReference>
<dbReference type="Pfam" id="PF22649">
    <property type="entry name" value="Cgl0159"/>
    <property type="match status" value="1"/>
</dbReference>
<dbReference type="InterPro" id="IPR054574">
    <property type="entry name" value="Cgl0159_dom"/>
</dbReference>
<feature type="region of interest" description="Disordered" evidence="1">
    <location>
        <begin position="1"/>
        <end position="44"/>
    </location>
</feature>
<organism evidence="3 4">
    <name type="scientific">Promicromonospora alba</name>
    <dbReference type="NCBI Taxonomy" id="1616110"/>
    <lineage>
        <taxon>Bacteria</taxon>
        <taxon>Bacillati</taxon>
        <taxon>Actinomycetota</taxon>
        <taxon>Actinomycetes</taxon>
        <taxon>Micrococcales</taxon>
        <taxon>Promicromonosporaceae</taxon>
        <taxon>Promicromonospora</taxon>
    </lineage>
</organism>
<feature type="compositionally biased region" description="Basic and acidic residues" evidence="1">
    <location>
        <begin position="1"/>
        <end position="16"/>
    </location>
</feature>
<gene>
    <name evidence="3" type="ORF">ACFO6V_17720</name>
</gene>
<keyword evidence="4" id="KW-1185">Reference proteome</keyword>
<dbReference type="Gene3D" id="3.20.20.70">
    <property type="entry name" value="Aldolase class I"/>
    <property type="match status" value="1"/>
</dbReference>
<dbReference type="RefSeq" id="WP_377138178.1">
    <property type="nucleotide sequence ID" value="NZ_JBHSFI010000005.1"/>
</dbReference>
<evidence type="ECO:0000259" key="2">
    <source>
        <dbReference type="Pfam" id="PF22649"/>
    </source>
</evidence>
<feature type="domain" description="Cgl0159-like" evidence="2">
    <location>
        <begin position="74"/>
        <end position="323"/>
    </location>
</feature>
<proteinExistence type="predicted"/>
<accession>A0ABV9HKM1</accession>
<comment type="caution">
    <text evidence="3">The sequence shown here is derived from an EMBL/GenBank/DDBJ whole genome shotgun (WGS) entry which is preliminary data.</text>
</comment>
<protein>
    <submittedName>
        <fullName evidence="3">Deoxyribose-phosphate aldolase</fullName>
    </submittedName>
</protein>
<evidence type="ECO:0000313" key="4">
    <source>
        <dbReference type="Proteomes" id="UP001596011"/>
    </source>
</evidence>
<evidence type="ECO:0000256" key="1">
    <source>
        <dbReference type="SAM" id="MobiDB-lite"/>
    </source>
</evidence>
<dbReference type="Proteomes" id="UP001596011">
    <property type="component" value="Unassembled WGS sequence"/>
</dbReference>